<reference evidence="1 2" key="1">
    <citation type="submission" date="2016-10" db="EMBL/GenBank/DDBJ databases">
        <authorList>
            <person name="de Groot N.N."/>
        </authorList>
    </citation>
    <scope>NUCLEOTIDE SEQUENCE [LARGE SCALE GENOMIC DNA]</scope>
    <source>
        <strain evidence="1 2">B25</strain>
    </source>
</reference>
<proteinExistence type="predicted"/>
<sequence>MEKIEEIKQLTLALMDILGKGFCDVVELSPENYRQYRFNISNSKDFVPIKKFLRIATSAIQKFAKTQNIPDDGEIYCRDTGSDKLLVPFYFIDEYIHLLFRLMSGLELSGLKDFISMCIAFCNSQDDSELQAPDATTERLFKEGLYPEEDYKAFCEFKRRSFRKEYYSVCRDVINNRDKEASFFYWPLCEISKTVNTFDWNDENELVSSRTIERMKGEKGPRLWSSISDVISIAACDRYHKEESTLKEFEIFQARILMAYFLENFVYSKTLLKEYNQADLYQLLKDGLKYKL</sequence>
<keyword evidence="2" id="KW-1185">Reference proteome</keyword>
<dbReference type="AlphaFoldDB" id="A0A1H9B7F2"/>
<accession>A0A1H9B7F2</accession>
<protein>
    <submittedName>
        <fullName evidence="1">Uncharacterized protein</fullName>
    </submittedName>
</protein>
<dbReference type="Proteomes" id="UP000182360">
    <property type="component" value="Unassembled WGS sequence"/>
</dbReference>
<organism evidence="1 2">
    <name type="scientific">Treponema bryantii</name>
    <dbReference type="NCBI Taxonomy" id="163"/>
    <lineage>
        <taxon>Bacteria</taxon>
        <taxon>Pseudomonadati</taxon>
        <taxon>Spirochaetota</taxon>
        <taxon>Spirochaetia</taxon>
        <taxon>Spirochaetales</taxon>
        <taxon>Treponemataceae</taxon>
        <taxon>Treponema</taxon>
    </lineage>
</organism>
<gene>
    <name evidence="1" type="ORF">SAMN04487977_101599</name>
</gene>
<name>A0A1H9B7F2_9SPIR</name>
<dbReference type="EMBL" id="FOFU01000001">
    <property type="protein sequence ID" value="SEP84745.1"/>
    <property type="molecule type" value="Genomic_DNA"/>
</dbReference>
<evidence type="ECO:0000313" key="2">
    <source>
        <dbReference type="Proteomes" id="UP000182360"/>
    </source>
</evidence>
<evidence type="ECO:0000313" key="1">
    <source>
        <dbReference type="EMBL" id="SEP84745.1"/>
    </source>
</evidence>
<dbReference type="RefSeq" id="WP_074640734.1">
    <property type="nucleotide sequence ID" value="NZ_FOFU01000001.1"/>
</dbReference>